<proteinExistence type="predicted"/>
<reference evidence="2 3" key="1">
    <citation type="journal article" date="2012" name="J. Bacteriol.">
        <title>Genome sequence of benzo(a)pyrene-degrading bacterium Novosphingobium pentaromativorans US6-1.</title>
        <authorList>
            <person name="Luo Y.R."/>
            <person name="Kang S.G."/>
            <person name="Kim S.J."/>
            <person name="Kim M.R."/>
            <person name="Li N."/>
            <person name="Lee J.H."/>
            <person name="Kwon K.K."/>
        </authorList>
    </citation>
    <scope>NUCLEOTIDE SEQUENCE [LARGE SCALE GENOMIC DNA]</scope>
    <source>
        <strain evidence="2 3">US6-1</strain>
        <plasmid evidence="2">pLA1</plasmid>
    </source>
</reference>
<feature type="region of interest" description="Disordered" evidence="1">
    <location>
        <begin position="21"/>
        <end position="42"/>
    </location>
</feature>
<protein>
    <submittedName>
        <fullName evidence="2">Uncharacterized protein</fullName>
    </submittedName>
</protein>
<dbReference type="AlphaFoldDB" id="G6ELA2"/>
<dbReference type="Proteomes" id="UP000004030">
    <property type="component" value="Unassembled WGS sequence"/>
</dbReference>
<dbReference type="EMBL" id="AGFM01000122">
    <property type="protein sequence ID" value="EHJ58069.1"/>
    <property type="molecule type" value="Genomic_DNA"/>
</dbReference>
<accession>G6ELA2</accession>
<organism evidence="2 3">
    <name type="scientific">Novosphingobium pentaromativorans US6-1</name>
    <dbReference type="NCBI Taxonomy" id="1088721"/>
    <lineage>
        <taxon>Bacteria</taxon>
        <taxon>Pseudomonadati</taxon>
        <taxon>Pseudomonadota</taxon>
        <taxon>Alphaproteobacteria</taxon>
        <taxon>Sphingomonadales</taxon>
        <taxon>Sphingomonadaceae</taxon>
        <taxon>Novosphingobium</taxon>
    </lineage>
</organism>
<keyword evidence="3" id="KW-1185">Reference proteome</keyword>
<dbReference type="PATRIC" id="fig|1088721.3.peg.5025"/>
<evidence type="ECO:0000313" key="2">
    <source>
        <dbReference type="EMBL" id="EHJ58069.1"/>
    </source>
</evidence>
<evidence type="ECO:0000256" key="1">
    <source>
        <dbReference type="SAM" id="MobiDB-lite"/>
    </source>
</evidence>
<name>G6ELA2_9SPHN</name>
<gene>
    <name evidence="2" type="ORF">NSU_pLA1175</name>
</gene>
<comment type="caution">
    <text evidence="2">The sequence shown here is derived from an EMBL/GenBank/DDBJ whole genome shotgun (WGS) entry which is preliminary data.</text>
</comment>
<geneLocation type="plasmid" evidence="2">
    <name>pLA1</name>
</geneLocation>
<keyword evidence="2" id="KW-0614">Plasmid</keyword>
<sequence>MSSITRGKNGGYAGLCDGCGLPLERAEKGPWRASEPLTSRQR</sequence>
<evidence type="ECO:0000313" key="3">
    <source>
        <dbReference type="Proteomes" id="UP000004030"/>
    </source>
</evidence>